<dbReference type="InterPro" id="IPR048574">
    <property type="entry name" value="RUBY_RBDX"/>
</dbReference>
<keyword evidence="2" id="KW-0249">Electron transport</keyword>
<keyword evidence="1" id="KW-0813">Transport</keyword>
<dbReference type="Pfam" id="PF21349">
    <property type="entry name" value="RUBY_RBDX"/>
    <property type="match status" value="1"/>
</dbReference>
<dbReference type="PROSITE" id="PS50905">
    <property type="entry name" value="FERRITIN_LIKE"/>
    <property type="match status" value="1"/>
</dbReference>
<dbReference type="PANTHER" id="PTHR33746">
    <property type="entry name" value="RUBRERYTHRIN"/>
    <property type="match status" value="1"/>
</dbReference>
<dbReference type="AlphaFoldDB" id="A0A133U8K2"/>
<dbReference type="InterPro" id="IPR012347">
    <property type="entry name" value="Ferritin-like"/>
</dbReference>
<dbReference type="CDD" id="cd01041">
    <property type="entry name" value="Rubrerythrin"/>
    <property type="match status" value="1"/>
</dbReference>
<dbReference type="InterPro" id="IPR052753">
    <property type="entry name" value="Rbr2/Nigerythrin"/>
</dbReference>
<evidence type="ECO:0000313" key="5">
    <source>
        <dbReference type="EMBL" id="KXA90510.1"/>
    </source>
</evidence>
<dbReference type="SUPFAM" id="SSF47240">
    <property type="entry name" value="Ferritin-like"/>
    <property type="match status" value="1"/>
</dbReference>
<evidence type="ECO:0008006" key="7">
    <source>
        <dbReference type="Google" id="ProtNLM"/>
    </source>
</evidence>
<reference evidence="5 6" key="1">
    <citation type="journal article" date="2016" name="Sci. Rep.">
        <title>Metabolic traits of an uncultured archaeal lineage -MSBL1- from brine pools of the Red Sea.</title>
        <authorList>
            <person name="Mwirichia R."/>
            <person name="Alam I."/>
            <person name="Rashid M."/>
            <person name="Vinu M."/>
            <person name="Ba-Alawi W."/>
            <person name="Anthony Kamau A."/>
            <person name="Kamanda Ngugi D."/>
            <person name="Goker M."/>
            <person name="Klenk H.P."/>
            <person name="Bajic V."/>
            <person name="Stingl U."/>
        </authorList>
    </citation>
    <scope>NUCLEOTIDE SEQUENCE [LARGE SCALE GENOMIC DNA]</scope>
    <source>
        <strain evidence="5">SCGC-AAA259D14</strain>
    </source>
</reference>
<proteinExistence type="predicted"/>
<comment type="caution">
    <text evidence="5">The sequence shown here is derived from an EMBL/GenBank/DDBJ whole genome shotgun (WGS) entry which is preliminary data.</text>
</comment>
<feature type="domain" description="Ferritin-like diiron" evidence="4">
    <location>
        <begin position="3"/>
        <end position="133"/>
    </location>
</feature>
<dbReference type="EMBL" id="LHXL01000004">
    <property type="protein sequence ID" value="KXA90510.1"/>
    <property type="molecule type" value="Genomic_DNA"/>
</dbReference>
<evidence type="ECO:0000313" key="6">
    <source>
        <dbReference type="Proteomes" id="UP000070589"/>
    </source>
</evidence>
<dbReference type="GO" id="GO:0005506">
    <property type="term" value="F:iron ion binding"/>
    <property type="evidence" value="ECO:0007669"/>
    <property type="project" value="InterPro"/>
</dbReference>
<dbReference type="Gene3D" id="1.20.1260.10">
    <property type="match status" value="1"/>
</dbReference>
<dbReference type="Pfam" id="PF02915">
    <property type="entry name" value="Rubrerythrin"/>
    <property type="match status" value="1"/>
</dbReference>
<accession>A0A133U8K2</accession>
<feature type="domain" description="Rubredoxin-like" evidence="3">
    <location>
        <begin position="138"/>
        <end position="171"/>
    </location>
</feature>
<dbReference type="GO" id="GO:0016491">
    <property type="term" value="F:oxidoreductase activity"/>
    <property type="evidence" value="ECO:0007669"/>
    <property type="project" value="InterPro"/>
</dbReference>
<dbReference type="PROSITE" id="PS50903">
    <property type="entry name" value="RUBREDOXIN_LIKE"/>
    <property type="match status" value="1"/>
</dbReference>
<gene>
    <name evidence="5" type="ORF">AKJ62_00615</name>
</gene>
<dbReference type="InterPro" id="IPR009078">
    <property type="entry name" value="Ferritin-like_SF"/>
</dbReference>
<dbReference type="SUPFAM" id="SSF57802">
    <property type="entry name" value="Rubredoxin-like"/>
    <property type="match status" value="1"/>
</dbReference>
<dbReference type="PANTHER" id="PTHR33746:SF4">
    <property type="entry name" value="RUBRERYTHRIN"/>
    <property type="match status" value="1"/>
</dbReference>
<organism evidence="5 6">
    <name type="scientific">candidate division MSBL1 archaeon SCGC-AAA259D14</name>
    <dbReference type="NCBI Taxonomy" id="1698261"/>
    <lineage>
        <taxon>Archaea</taxon>
        <taxon>Methanobacteriati</taxon>
        <taxon>Methanobacteriota</taxon>
        <taxon>candidate division MSBL1</taxon>
    </lineage>
</organism>
<dbReference type="Proteomes" id="UP000070589">
    <property type="component" value="Unassembled WGS sequence"/>
</dbReference>
<protein>
    <recommendedName>
        <fullName evidence="7">Rubrerythrin</fullName>
    </recommendedName>
</protein>
<dbReference type="InterPro" id="IPR024934">
    <property type="entry name" value="Rubredoxin-like_dom"/>
</dbReference>
<evidence type="ECO:0000256" key="2">
    <source>
        <dbReference type="ARBA" id="ARBA00022982"/>
    </source>
</evidence>
<dbReference type="InterPro" id="IPR009040">
    <property type="entry name" value="Ferritin-like_diiron"/>
</dbReference>
<name>A0A133U8K2_9EURY</name>
<sequence>MNKEESESVDELVRAAFEDEALAYMRYMGFSKQAEDDGYPGIAKVFRTAAKAEKVHALNQLAALGWVPPTEDNLEEAVKGETDECTAFYPKFIETAREEKRTEVVQSCKWVKEVEETHKKMFEDSLEKIRSEEDVEEKEYYVCMNCGYPEPGAPPKSCPVCNAPKSVFEKVE</sequence>
<dbReference type="InterPro" id="IPR003251">
    <property type="entry name" value="Rr_diiron-bd_dom"/>
</dbReference>
<evidence type="ECO:0000259" key="4">
    <source>
        <dbReference type="PROSITE" id="PS50905"/>
    </source>
</evidence>
<keyword evidence="6" id="KW-1185">Reference proteome</keyword>
<evidence type="ECO:0000259" key="3">
    <source>
        <dbReference type="PROSITE" id="PS50903"/>
    </source>
</evidence>
<dbReference type="Gene3D" id="2.20.28.10">
    <property type="match status" value="1"/>
</dbReference>
<evidence type="ECO:0000256" key="1">
    <source>
        <dbReference type="ARBA" id="ARBA00022448"/>
    </source>
</evidence>